<reference evidence="1 2" key="1">
    <citation type="journal article" date="2019" name="Sci. Rep.">
        <title>Orb-weaving spider Araneus ventricosus genome elucidates the spidroin gene catalogue.</title>
        <authorList>
            <person name="Kono N."/>
            <person name="Nakamura H."/>
            <person name="Ohtoshi R."/>
            <person name="Moran D.A.P."/>
            <person name="Shinohara A."/>
            <person name="Yoshida Y."/>
            <person name="Fujiwara M."/>
            <person name="Mori M."/>
            <person name="Tomita M."/>
            <person name="Arakawa K."/>
        </authorList>
    </citation>
    <scope>NUCLEOTIDE SEQUENCE [LARGE SCALE GENOMIC DNA]</scope>
</reference>
<dbReference type="AlphaFoldDB" id="A0A4Y2CJE4"/>
<keyword evidence="2" id="KW-1185">Reference proteome</keyword>
<evidence type="ECO:0000313" key="1">
    <source>
        <dbReference type="EMBL" id="GBM04532.1"/>
    </source>
</evidence>
<comment type="caution">
    <text evidence="1">The sequence shown here is derived from an EMBL/GenBank/DDBJ whole genome shotgun (WGS) entry which is preliminary data.</text>
</comment>
<protein>
    <submittedName>
        <fullName evidence="1">Uncharacterized protein</fullName>
    </submittedName>
</protein>
<sequence>MQEAEITINASKMVLENWYSKQRLQVALFSFPDLENFLETAEKSILLFSTDGQKIKAVDRLSGIANVFRRHRQLLGVPVAHVILLGLAH</sequence>
<dbReference type="Proteomes" id="UP000499080">
    <property type="component" value="Unassembled WGS sequence"/>
</dbReference>
<dbReference type="EMBL" id="BGPR01000203">
    <property type="protein sequence ID" value="GBM04532.1"/>
    <property type="molecule type" value="Genomic_DNA"/>
</dbReference>
<accession>A0A4Y2CJE4</accession>
<organism evidence="1 2">
    <name type="scientific">Araneus ventricosus</name>
    <name type="common">Orbweaver spider</name>
    <name type="synonym">Epeira ventricosa</name>
    <dbReference type="NCBI Taxonomy" id="182803"/>
    <lineage>
        <taxon>Eukaryota</taxon>
        <taxon>Metazoa</taxon>
        <taxon>Ecdysozoa</taxon>
        <taxon>Arthropoda</taxon>
        <taxon>Chelicerata</taxon>
        <taxon>Arachnida</taxon>
        <taxon>Araneae</taxon>
        <taxon>Araneomorphae</taxon>
        <taxon>Entelegynae</taxon>
        <taxon>Araneoidea</taxon>
        <taxon>Araneidae</taxon>
        <taxon>Araneus</taxon>
    </lineage>
</organism>
<evidence type="ECO:0000313" key="2">
    <source>
        <dbReference type="Proteomes" id="UP000499080"/>
    </source>
</evidence>
<proteinExistence type="predicted"/>
<gene>
    <name evidence="1" type="ORF">AVEN_197929_1</name>
</gene>
<name>A0A4Y2CJE4_ARAVE</name>